<evidence type="ECO:0000256" key="9">
    <source>
        <dbReference type="ARBA" id="ARBA00048975"/>
    </source>
</evidence>
<evidence type="ECO:0000256" key="7">
    <source>
        <dbReference type="ARBA" id="ARBA00022679"/>
    </source>
</evidence>
<keyword evidence="4" id="KW-0444">Lipid biosynthesis</keyword>
<organism evidence="10 11">
    <name type="scientific">candidate division WOR-1 bacterium RIFOXYB2_FULL_36_35</name>
    <dbReference type="NCBI Taxonomy" id="1802578"/>
    <lineage>
        <taxon>Bacteria</taxon>
        <taxon>Bacillati</taxon>
        <taxon>Saganbacteria</taxon>
    </lineage>
</organism>
<evidence type="ECO:0000256" key="8">
    <source>
        <dbReference type="ARBA" id="ARBA00023098"/>
    </source>
</evidence>
<evidence type="ECO:0000313" key="10">
    <source>
        <dbReference type="EMBL" id="OGC13960.1"/>
    </source>
</evidence>
<dbReference type="AlphaFoldDB" id="A0A1F4S0M6"/>
<protein>
    <recommendedName>
        <fullName evidence="3">Lipid-A-disaccharide synthase</fullName>
        <ecNumber evidence="2">2.4.1.182</ecNumber>
    </recommendedName>
</protein>
<keyword evidence="5" id="KW-0441">Lipid A biosynthesis</keyword>
<evidence type="ECO:0000313" key="11">
    <source>
        <dbReference type="Proteomes" id="UP000177905"/>
    </source>
</evidence>
<dbReference type="GO" id="GO:0005543">
    <property type="term" value="F:phospholipid binding"/>
    <property type="evidence" value="ECO:0007669"/>
    <property type="project" value="TreeGrafter"/>
</dbReference>
<dbReference type="EC" id="2.4.1.182" evidence="2"/>
<comment type="function">
    <text evidence="1">Condensation of UDP-2,3-diacylglucosamine and 2,3-diacylglucosamine-1-phosphate to form lipid A disaccharide, a precursor of lipid A, a phosphorylated glycolipid that anchors the lipopolysaccharide to the outer membrane of the cell.</text>
</comment>
<evidence type="ECO:0000256" key="5">
    <source>
        <dbReference type="ARBA" id="ARBA00022556"/>
    </source>
</evidence>
<dbReference type="InterPro" id="IPR003835">
    <property type="entry name" value="Glyco_trans_19"/>
</dbReference>
<dbReference type="PANTHER" id="PTHR30372:SF4">
    <property type="entry name" value="LIPID-A-DISACCHARIDE SYNTHASE, MITOCHONDRIAL-RELATED"/>
    <property type="match status" value="1"/>
</dbReference>
<dbReference type="GO" id="GO:0009245">
    <property type="term" value="P:lipid A biosynthetic process"/>
    <property type="evidence" value="ECO:0007669"/>
    <property type="project" value="UniProtKB-KW"/>
</dbReference>
<evidence type="ECO:0000256" key="3">
    <source>
        <dbReference type="ARBA" id="ARBA00020902"/>
    </source>
</evidence>
<evidence type="ECO:0000256" key="4">
    <source>
        <dbReference type="ARBA" id="ARBA00022516"/>
    </source>
</evidence>
<dbReference type="Pfam" id="PF02684">
    <property type="entry name" value="LpxB"/>
    <property type="match status" value="1"/>
</dbReference>
<dbReference type="PANTHER" id="PTHR30372">
    <property type="entry name" value="LIPID-A-DISACCHARIDE SYNTHASE"/>
    <property type="match status" value="1"/>
</dbReference>
<proteinExistence type="predicted"/>
<reference evidence="10 11" key="1">
    <citation type="journal article" date="2016" name="Nat. Commun.">
        <title>Thousands of microbial genomes shed light on interconnected biogeochemical processes in an aquifer system.</title>
        <authorList>
            <person name="Anantharaman K."/>
            <person name="Brown C.T."/>
            <person name="Hug L.A."/>
            <person name="Sharon I."/>
            <person name="Castelle C.J."/>
            <person name="Probst A.J."/>
            <person name="Thomas B.C."/>
            <person name="Singh A."/>
            <person name="Wilkins M.J."/>
            <person name="Karaoz U."/>
            <person name="Brodie E.L."/>
            <person name="Williams K.H."/>
            <person name="Hubbard S.S."/>
            <person name="Banfield J.F."/>
        </authorList>
    </citation>
    <scope>NUCLEOTIDE SEQUENCE [LARGE SCALE GENOMIC DNA]</scope>
</reference>
<dbReference type="EMBL" id="MEUA01000046">
    <property type="protein sequence ID" value="OGC13960.1"/>
    <property type="molecule type" value="Genomic_DNA"/>
</dbReference>
<sequence length="94" mass="10919">MAYMVNPLTYWIGKYILRIDKKIKFFSMPNILLNYELVPEFVQSKARPDIIADKAIEILKSQKRLDNKKLLQKLGNPPVLSKIAGKIIDFINKN</sequence>
<comment type="catalytic activity">
    <reaction evidence="9">
        <text>a lipid X + a UDP-2-N,3-O-bis[(3R)-3-hydroxyacyl]-alpha-D-glucosamine = a lipid A disaccharide + UDP + H(+)</text>
        <dbReference type="Rhea" id="RHEA:67828"/>
        <dbReference type="ChEBI" id="CHEBI:15378"/>
        <dbReference type="ChEBI" id="CHEBI:58223"/>
        <dbReference type="ChEBI" id="CHEBI:137748"/>
        <dbReference type="ChEBI" id="CHEBI:176338"/>
        <dbReference type="ChEBI" id="CHEBI:176343"/>
        <dbReference type="EC" id="2.4.1.182"/>
    </reaction>
</comment>
<dbReference type="GO" id="GO:0008915">
    <property type="term" value="F:lipid-A-disaccharide synthase activity"/>
    <property type="evidence" value="ECO:0007669"/>
    <property type="project" value="UniProtKB-EC"/>
</dbReference>
<evidence type="ECO:0000256" key="6">
    <source>
        <dbReference type="ARBA" id="ARBA00022676"/>
    </source>
</evidence>
<gene>
    <name evidence="10" type="ORF">A2290_04100</name>
</gene>
<keyword evidence="6" id="KW-0328">Glycosyltransferase</keyword>
<dbReference type="Proteomes" id="UP000177905">
    <property type="component" value="Unassembled WGS sequence"/>
</dbReference>
<dbReference type="GO" id="GO:0016020">
    <property type="term" value="C:membrane"/>
    <property type="evidence" value="ECO:0007669"/>
    <property type="project" value="GOC"/>
</dbReference>
<name>A0A1F4S0M6_UNCSA</name>
<evidence type="ECO:0000256" key="2">
    <source>
        <dbReference type="ARBA" id="ARBA00012687"/>
    </source>
</evidence>
<comment type="caution">
    <text evidence="10">The sequence shown here is derived from an EMBL/GenBank/DDBJ whole genome shotgun (WGS) entry which is preliminary data.</text>
</comment>
<keyword evidence="7" id="KW-0808">Transferase</keyword>
<accession>A0A1F4S0M6</accession>
<keyword evidence="8" id="KW-0443">Lipid metabolism</keyword>
<evidence type="ECO:0000256" key="1">
    <source>
        <dbReference type="ARBA" id="ARBA00002056"/>
    </source>
</evidence>